<dbReference type="Proteomes" id="UP000595140">
    <property type="component" value="Unassembled WGS sequence"/>
</dbReference>
<dbReference type="InterPro" id="IPR035979">
    <property type="entry name" value="RBD_domain_sf"/>
</dbReference>
<dbReference type="SUPFAM" id="SSF54928">
    <property type="entry name" value="RNA-binding domain, RBD"/>
    <property type="match status" value="1"/>
</dbReference>
<evidence type="ECO:0000259" key="3">
    <source>
        <dbReference type="PROSITE" id="PS50102"/>
    </source>
</evidence>
<dbReference type="Gene3D" id="3.30.70.330">
    <property type="match status" value="1"/>
</dbReference>
<evidence type="ECO:0000313" key="4">
    <source>
        <dbReference type="EMBL" id="VFQ65099.1"/>
    </source>
</evidence>
<dbReference type="InterPro" id="IPR012677">
    <property type="entry name" value="Nucleotide-bd_a/b_plait_sf"/>
</dbReference>
<dbReference type="InterPro" id="IPR000504">
    <property type="entry name" value="RRM_dom"/>
</dbReference>
<reference evidence="4 5" key="1">
    <citation type="submission" date="2018-04" db="EMBL/GenBank/DDBJ databases">
        <authorList>
            <person name="Vogel A."/>
        </authorList>
    </citation>
    <scope>NUCLEOTIDE SEQUENCE [LARGE SCALE GENOMIC DNA]</scope>
</reference>
<proteinExistence type="predicted"/>
<evidence type="ECO:0000256" key="2">
    <source>
        <dbReference type="SAM" id="MobiDB-lite"/>
    </source>
</evidence>
<gene>
    <name evidence="4" type="ORF">CCAM_LOCUS6875</name>
</gene>
<dbReference type="Pfam" id="PF00076">
    <property type="entry name" value="RRM_1"/>
    <property type="match status" value="1"/>
</dbReference>
<dbReference type="PROSITE" id="PS50102">
    <property type="entry name" value="RRM"/>
    <property type="match status" value="1"/>
</dbReference>
<keyword evidence="5" id="KW-1185">Reference proteome</keyword>
<protein>
    <recommendedName>
        <fullName evidence="3">RRM domain-containing protein</fullName>
    </recommendedName>
</protein>
<evidence type="ECO:0000313" key="5">
    <source>
        <dbReference type="Proteomes" id="UP000595140"/>
    </source>
</evidence>
<organism evidence="4 5">
    <name type="scientific">Cuscuta campestris</name>
    <dbReference type="NCBI Taxonomy" id="132261"/>
    <lineage>
        <taxon>Eukaryota</taxon>
        <taxon>Viridiplantae</taxon>
        <taxon>Streptophyta</taxon>
        <taxon>Embryophyta</taxon>
        <taxon>Tracheophyta</taxon>
        <taxon>Spermatophyta</taxon>
        <taxon>Magnoliopsida</taxon>
        <taxon>eudicotyledons</taxon>
        <taxon>Gunneridae</taxon>
        <taxon>Pentapetalae</taxon>
        <taxon>asterids</taxon>
        <taxon>lamiids</taxon>
        <taxon>Solanales</taxon>
        <taxon>Convolvulaceae</taxon>
        <taxon>Cuscuteae</taxon>
        <taxon>Cuscuta</taxon>
        <taxon>Cuscuta subgen. Grammica</taxon>
        <taxon>Cuscuta sect. Cleistogrammica</taxon>
    </lineage>
</organism>
<dbReference type="EMBL" id="OOIL02000450">
    <property type="protein sequence ID" value="VFQ65099.1"/>
    <property type="molecule type" value="Genomic_DNA"/>
</dbReference>
<sequence>MERHRGEIYGDHMDPQHKFRPFMGGPQSTRPSSVNPIDPYQFRNPNSYSGLDRGDLAFDIPRFHPGPGGPGAGGFLPMGGGYLGENGGGGHNSGQQMPPVSGQKRAHPLSGRGGSPDHIDGGSFAKLFVGSVPRTVTEDDIRPVFEAHGCVLEVAVIKDKRTGQPQGMYNTIFFNNFVEIYVSICFQVLQGAEGSNFKLVFHVG</sequence>
<evidence type="ECO:0000256" key="1">
    <source>
        <dbReference type="PROSITE-ProRule" id="PRU00176"/>
    </source>
</evidence>
<dbReference type="OrthoDB" id="1750744at2759"/>
<feature type="region of interest" description="Disordered" evidence="2">
    <location>
        <begin position="80"/>
        <end position="116"/>
    </location>
</feature>
<dbReference type="GO" id="GO:0003723">
    <property type="term" value="F:RNA binding"/>
    <property type="evidence" value="ECO:0007669"/>
    <property type="project" value="UniProtKB-UniRule"/>
</dbReference>
<feature type="domain" description="RRM" evidence="3">
    <location>
        <begin position="125"/>
        <end position="167"/>
    </location>
</feature>
<dbReference type="AlphaFoldDB" id="A0A484KPL4"/>
<accession>A0A484KPL4</accession>
<keyword evidence="1" id="KW-0694">RNA-binding</keyword>
<name>A0A484KPL4_9ASTE</name>
<feature type="compositionally biased region" description="Gly residues" evidence="2">
    <location>
        <begin position="80"/>
        <end position="92"/>
    </location>
</feature>